<keyword evidence="7" id="KW-1185">Reference proteome</keyword>
<sequence length="426" mass="47310">MRIFVEHGGYEVKNIGDLAMLQVLVARLNRLFPGAQIYTFTTVPDMLNEHISVAQSLAPIGRNIRFSPLVHHVYRSLSNPWMAEKWLALENQLWSHFPSLSRSYLKFKLRRNPARLNEVDAFLEAIANADLVVASGGGYITDEFKDHTNFALKTLKLATKLGKPTAMFGQGFGPLKDHQLVATARSTLSSVNLFSLREKRVGMPFLQSFQVPQEKVIVTGDDAIELAYSAHQPELGEGLGINLRMAAYSGINTHLLHVIKSTLHTFAKQEQVPLIPIPIAHGFYQGFMETDSASIRQLLMGYDDTSDGGEQLDTPSKVIAQVGRCRVVVTGSYHAGVFALSQGIPVVCLAKSQYYIDKFLGLADQFGVGCEVLLLNDKNISEKLLTSMEKAWQLSAQIRPQLLGAAQQQIELGHLAYKRLYEIIKT</sequence>
<dbReference type="Proteomes" id="UP001163152">
    <property type="component" value="Chromosome"/>
</dbReference>
<dbReference type="GO" id="GO:0016301">
    <property type="term" value="F:kinase activity"/>
    <property type="evidence" value="ECO:0007669"/>
    <property type="project" value="UniProtKB-KW"/>
</dbReference>
<keyword evidence="2" id="KW-0547">Nucleotide-binding</keyword>
<evidence type="ECO:0000313" key="7">
    <source>
        <dbReference type="Proteomes" id="UP001163152"/>
    </source>
</evidence>
<dbReference type="InterPro" id="IPR023000">
    <property type="entry name" value="Shikimate_kinase_CS"/>
</dbReference>
<dbReference type="Pfam" id="PF04230">
    <property type="entry name" value="PS_pyruv_trans"/>
    <property type="match status" value="1"/>
</dbReference>
<organism evidence="6 7">
    <name type="scientific">Thermocoleostomius sinensis A174</name>
    <dbReference type="NCBI Taxonomy" id="2016057"/>
    <lineage>
        <taxon>Bacteria</taxon>
        <taxon>Bacillati</taxon>
        <taxon>Cyanobacteriota</taxon>
        <taxon>Cyanophyceae</taxon>
        <taxon>Oculatellales</taxon>
        <taxon>Oculatellaceae</taxon>
        <taxon>Thermocoleostomius</taxon>
    </lineage>
</organism>
<dbReference type="PROSITE" id="PS01128">
    <property type="entry name" value="SHIKIMATE_KINASE"/>
    <property type="match status" value="1"/>
</dbReference>
<proteinExistence type="predicted"/>
<dbReference type="AlphaFoldDB" id="A0A9E8ZG29"/>
<dbReference type="PANTHER" id="PTHR36836">
    <property type="entry name" value="COLANIC ACID BIOSYNTHESIS PROTEIN WCAK"/>
    <property type="match status" value="1"/>
</dbReference>
<accession>A0A9E8ZG29</accession>
<evidence type="ECO:0000256" key="2">
    <source>
        <dbReference type="ARBA" id="ARBA00022741"/>
    </source>
</evidence>
<protein>
    <submittedName>
        <fullName evidence="6">Polysaccharide pyruvyl transferase family protein</fullName>
    </submittedName>
</protein>
<reference evidence="6" key="1">
    <citation type="submission" date="2022-12" db="EMBL/GenBank/DDBJ databases">
        <title>Polyphasic identification of a Novel Hot-Spring Cyanobacterium Ocullathermofonsia sinensis gen nov. sp. nov. and Genomic Insights on its Adaptations to the Thermal Habitat.</title>
        <authorList>
            <person name="Daroch M."/>
            <person name="Tang J."/>
            <person name="Jiang Y."/>
        </authorList>
    </citation>
    <scope>NUCLEOTIDE SEQUENCE</scope>
    <source>
        <strain evidence="6">PKUAC-SCTA174</strain>
    </source>
</reference>
<evidence type="ECO:0000256" key="1">
    <source>
        <dbReference type="ARBA" id="ARBA00022679"/>
    </source>
</evidence>
<dbReference type="InterPro" id="IPR007345">
    <property type="entry name" value="Polysacch_pyruvyl_Trfase"/>
</dbReference>
<name>A0A9E8ZG29_9CYAN</name>
<evidence type="ECO:0000259" key="5">
    <source>
        <dbReference type="Pfam" id="PF04230"/>
    </source>
</evidence>
<dbReference type="PANTHER" id="PTHR36836:SF1">
    <property type="entry name" value="COLANIC ACID BIOSYNTHESIS PROTEIN WCAK"/>
    <property type="match status" value="1"/>
</dbReference>
<keyword evidence="3" id="KW-0418">Kinase</keyword>
<feature type="domain" description="Polysaccharide pyruvyl transferase" evidence="5">
    <location>
        <begin position="14"/>
        <end position="350"/>
    </location>
</feature>
<dbReference type="KEGG" id="tsin:OXH18_12480"/>
<evidence type="ECO:0000256" key="3">
    <source>
        <dbReference type="ARBA" id="ARBA00022777"/>
    </source>
</evidence>
<keyword evidence="4" id="KW-0067">ATP-binding</keyword>
<dbReference type="GO" id="GO:0005524">
    <property type="term" value="F:ATP binding"/>
    <property type="evidence" value="ECO:0007669"/>
    <property type="project" value="UniProtKB-KW"/>
</dbReference>
<dbReference type="EMBL" id="CP113797">
    <property type="protein sequence ID" value="WAL62769.1"/>
    <property type="molecule type" value="Genomic_DNA"/>
</dbReference>
<keyword evidence="1 6" id="KW-0808">Transferase</keyword>
<evidence type="ECO:0000256" key="4">
    <source>
        <dbReference type="ARBA" id="ARBA00022840"/>
    </source>
</evidence>
<gene>
    <name evidence="6" type="ORF">OXH18_12480</name>
</gene>
<dbReference type="RefSeq" id="WP_268613106.1">
    <property type="nucleotide sequence ID" value="NZ_CP113797.1"/>
</dbReference>
<evidence type="ECO:0000313" key="6">
    <source>
        <dbReference type="EMBL" id="WAL62769.1"/>
    </source>
</evidence>